<gene>
    <name evidence="1" type="ORF">MtrunA17_Chr3g0110551</name>
</gene>
<dbReference type="PANTHER" id="PTHR38926">
    <property type="entry name" value="F-BOX DOMAIN CONTAINING PROTEIN, EXPRESSED"/>
    <property type="match status" value="1"/>
</dbReference>
<dbReference type="EMBL" id="PSQE01000003">
    <property type="protein sequence ID" value="RHN68139.1"/>
    <property type="molecule type" value="Genomic_DNA"/>
</dbReference>
<dbReference type="Proteomes" id="UP000265566">
    <property type="component" value="Chromosome 3"/>
</dbReference>
<dbReference type="PANTHER" id="PTHR38926:SF2">
    <property type="entry name" value="F-BOX_LRR-REPEAT PROTEIN 21-RELATED"/>
    <property type="match status" value="1"/>
</dbReference>
<protein>
    <submittedName>
        <fullName evidence="1">Putative leucine-rich repeat domain, L domain-containing protein</fullName>
    </submittedName>
</protein>
<evidence type="ECO:0000313" key="1">
    <source>
        <dbReference type="EMBL" id="RHN68139.1"/>
    </source>
</evidence>
<dbReference type="Gene3D" id="3.80.10.10">
    <property type="entry name" value="Ribonuclease Inhibitor"/>
    <property type="match status" value="1"/>
</dbReference>
<proteinExistence type="predicted"/>
<dbReference type="Gramene" id="rna16442">
    <property type="protein sequence ID" value="RHN68139.1"/>
    <property type="gene ID" value="gene16442"/>
</dbReference>
<dbReference type="AlphaFoldDB" id="A0A396IR35"/>
<dbReference type="InterPro" id="IPR032675">
    <property type="entry name" value="LRR_dom_sf"/>
</dbReference>
<name>A0A396IR35_MEDTR</name>
<comment type="caution">
    <text evidence="1">The sequence shown here is derived from an EMBL/GenBank/DDBJ whole genome shotgun (WGS) entry which is preliminary data.</text>
</comment>
<reference evidence="1" key="1">
    <citation type="journal article" date="2018" name="Nat. Plants">
        <title>Whole-genome landscape of Medicago truncatula symbiotic genes.</title>
        <authorList>
            <person name="Pecrix Y."/>
            <person name="Gamas P."/>
            <person name="Carrere S."/>
        </authorList>
    </citation>
    <scope>NUCLEOTIDE SEQUENCE</scope>
    <source>
        <tissue evidence="1">Leaves</tissue>
    </source>
</reference>
<organism evidence="1">
    <name type="scientific">Medicago truncatula</name>
    <name type="common">Barrel medic</name>
    <name type="synonym">Medicago tribuloides</name>
    <dbReference type="NCBI Taxonomy" id="3880"/>
    <lineage>
        <taxon>Eukaryota</taxon>
        <taxon>Viridiplantae</taxon>
        <taxon>Streptophyta</taxon>
        <taxon>Embryophyta</taxon>
        <taxon>Tracheophyta</taxon>
        <taxon>Spermatophyta</taxon>
        <taxon>Magnoliopsida</taxon>
        <taxon>eudicotyledons</taxon>
        <taxon>Gunneridae</taxon>
        <taxon>Pentapetalae</taxon>
        <taxon>rosids</taxon>
        <taxon>fabids</taxon>
        <taxon>Fabales</taxon>
        <taxon>Fabaceae</taxon>
        <taxon>Papilionoideae</taxon>
        <taxon>50 kb inversion clade</taxon>
        <taxon>NPAAA clade</taxon>
        <taxon>Hologalegina</taxon>
        <taxon>IRL clade</taxon>
        <taxon>Trifolieae</taxon>
        <taxon>Medicago</taxon>
    </lineage>
</organism>
<accession>A0A396IR35</accession>
<sequence length="127" mass="15114">MLLEKHFNKRLLIHFHFKIAHDSLEVLARSCPLLKSLKLSVADPVYRLSHFYMKDYDRSEVGWLAILDRCPLLESLDITGGNVYLSENLRERCREQIKILHLPVWAHIEEHYYDDGVYLEMFLNNEI</sequence>